<accession>A0A5C5GDC7</accession>
<dbReference type="InterPro" id="IPR001387">
    <property type="entry name" value="Cro/C1-type_HTH"/>
</dbReference>
<dbReference type="SMART" id="SM00530">
    <property type="entry name" value="HTH_XRE"/>
    <property type="match status" value="1"/>
</dbReference>
<dbReference type="GO" id="GO:0003677">
    <property type="term" value="F:DNA binding"/>
    <property type="evidence" value="ECO:0007669"/>
    <property type="project" value="InterPro"/>
</dbReference>
<dbReference type="OrthoDB" id="5659783at2"/>
<dbReference type="AlphaFoldDB" id="A0A5C5GDC7"/>
<evidence type="ECO:0000313" key="2">
    <source>
        <dbReference type="EMBL" id="TNY32802.1"/>
    </source>
</evidence>
<dbReference type="CDD" id="cd00093">
    <property type="entry name" value="HTH_XRE"/>
    <property type="match status" value="1"/>
</dbReference>
<name>A0A5C5GDC7_9RHOB</name>
<feature type="domain" description="HTH cro/C1-type" evidence="1">
    <location>
        <begin position="21"/>
        <end position="75"/>
    </location>
</feature>
<evidence type="ECO:0000259" key="1">
    <source>
        <dbReference type="PROSITE" id="PS50943"/>
    </source>
</evidence>
<dbReference type="InterPro" id="IPR010982">
    <property type="entry name" value="Lambda_DNA-bd_dom_sf"/>
</dbReference>
<dbReference type="EMBL" id="VFFF01000001">
    <property type="protein sequence ID" value="TNY32802.1"/>
    <property type="molecule type" value="Genomic_DNA"/>
</dbReference>
<protein>
    <submittedName>
        <fullName evidence="2">Helix-turn-helix transcriptional regulator</fullName>
    </submittedName>
</protein>
<comment type="caution">
    <text evidence="2">The sequence shown here is derived from an EMBL/GenBank/DDBJ whole genome shotgun (WGS) entry which is preliminary data.</text>
</comment>
<evidence type="ECO:0000313" key="3">
    <source>
        <dbReference type="Proteomes" id="UP000314011"/>
    </source>
</evidence>
<dbReference type="Proteomes" id="UP000314011">
    <property type="component" value="Unassembled WGS sequence"/>
</dbReference>
<dbReference type="Gene3D" id="1.10.260.40">
    <property type="entry name" value="lambda repressor-like DNA-binding domains"/>
    <property type="match status" value="1"/>
</dbReference>
<sequence>MDEGTESGWYSDESATFGDRLAAARDAAGMSQKDLAKRLGVKLSTLRNWEDDLAEPRANKLSMVSGLLSVSLPWLLTGEGDGLDGPVSELPEDVSAILSEMRSLRTQSSRIADRLGILEKRLRQAVTEG</sequence>
<proteinExistence type="predicted"/>
<organism evidence="2 3">
    <name type="scientific">Pelagovum pacificum</name>
    <dbReference type="NCBI Taxonomy" id="2588711"/>
    <lineage>
        <taxon>Bacteria</taxon>
        <taxon>Pseudomonadati</taxon>
        <taxon>Pseudomonadota</taxon>
        <taxon>Alphaproteobacteria</taxon>
        <taxon>Rhodobacterales</taxon>
        <taxon>Paracoccaceae</taxon>
        <taxon>Pelagovum</taxon>
    </lineage>
</organism>
<dbReference type="PROSITE" id="PS50943">
    <property type="entry name" value="HTH_CROC1"/>
    <property type="match status" value="1"/>
</dbReference>
<dbReference type="SUPFAM" id="SSF47413">
    <property type="entry name" value="lambda repressor-like DNA-binding domains"/>
    <property type="match status" value="1"/>
</dbReference>
<dbReference type="Pfam" id="PF01381">
    <property type="entry name" value="HTH_3"/>
    <property type="match status" value="1"/>
</dbReference>
<reference evidence="2 3" key="1">
    <citation type="submission" date="2019-06" db="EMBL/GenBank/DDBJ databases">
        <title>Genome of new Rhodobacteraceae sp. SM1903.</title>
        <authorList>
            <person name="Ren X."/>
        </authorList>
    </citation>
    <scope>NUCLEOTIDE SEQUENCE [LARGE SCALE GENOMIC DNA]</scope>
    <source>
        <strain evidence="2 3">SM1903</strain>
    </source>
</reference>
<gene>
    <name evidence="2" type="ORF">FHY64_05865</name>
</gene>
<keyword evidence="3" id="KW-1185">Reference proteome</keyword>
<dbReference type="RefSeq" id="WP_140193486.1">
    <property type="nucleotide sequence ID" value="NZ_CP065915.1"/>
</dbReference>